<dbReference type="EMBL" id="JAUEII010000012">
    <property type="protein sequence ID" value="MDN0049186.1"/>
    <property type="molecule type" value="Genomic_DNA"/>
</dbReference>
<organism evidence="2 3">
    <name type="scientific">Bacteroides gallinaceum</name>
    <dbReference type="NCBI Taxonomy" id="1462571"/>
    <lineage>
        <taxon>Bacteria</taxon>
        <taxon>Pseudomonadati</taxon>
        <taxon>Bacteroidota</taxon>
        <taxon>Bacteroidia</taxon>
        <taxon>Bacteroidales</taxon>
        <taxon>Bacteroidaceae</taxon>
        <taxon>Bacteroides</taxon>
    </lineage>
</organism>
<keyword evidence="3" id="KW-1185">Reference proteome</keyword>
<reference evidence="2" key="2">
    <citation type="submission" date="2024-05" db="EMBL/GenBank/DDBJ databases">
        <title>Identification and characterization of horizontal gene transfer across gut microbiota members of farm animals based on homology search.</title>
        <authorList>
            <person name="Schwarzerova J."/>
            <person name="Nykrynova M."/>
            <person name="Jureckova K."/>
            <person name="Cejkova D."/>
            <person name="Rychlik I."/>
        </authorList>
    </citation>
    <scope>NUCLEOTIDE SEQUENCE</scope>
    <source>
        <strain evidence="2">84_SSukc20</strain>
    </source>
</reference>
<evidence type="ECO:0000256" key="1">
    <source>
        <dbReference type="SAM" id="SignalP"/>
    </source>
</evidence>
<dbReference type="SUPFAM" id="SSF50969">
    <property type="entry name" value="YVTN repeat-like/Quinoprotein amine dehydrogenase"/>
    <property type="match status" value="1"/>
</dbReference>
<feature type="signal peptide" evidence="1">
    <location>
        <begin position="1"/>
        <end position="21"/>
    </location>
</feature>
<feature type="chain" id="PRO_5045215389" evidence="1">
    <location>
        <begin position="22"/>
        <end position="364"/>
    </location>
</feature>
<protein>
    <submittedName>
        <fullName evidence="2">6-bladed beta-propeller</fullName>
    </submittedName>
</protein>
<gene>
    <name evidence="2" type="ORF">QVO10_07275</name>
</gene>
<evidence type="ECO:0000313" key="3">
    <source>
        <dbReference type="Proteomes" id="UP001167871"/>
    </source>
</evidence>
<dbReference type="Proteomes" id="UP001167871">
    <property type="component" value="Unassembled WGS sequence"/>
</dbReference>
<dbReference type="RefSeq" id="WP_158098022.1">
    <property type="nucleotide sequence ID" value="NZ_JACJJF010000016.1"/>
</dbReference>
<keyword evidence="1" id="KW-0732">Signal</keyword>
<proteinExistence type="predicted"/>
<dbReference type="InterPro" id="IPR011044">
    <property type="entry name" value="Quino_amine_DH_bsu"/>
</dbReference>
<comment type="caution">
    <text evidence="2">The sequence shown here is derived from an EMBL/GenBank/DDBJ whole genome shotgun (WGS) entry which is preliminary data.</text>
</comment>
<sequence>MKRIGYYCLMLLAFASCSRSPQPMEALYPVQGYTDLSQEKVKLSSLFAEYRLIPLETNDSSLIGGRGNKVLQRDSSFYIESENTILSFDNDGHFISRFDKRGSGPEDYIDISDFDVVSSSEGKTELWLSGAGGIKVYDALSGAFIRGVLSGSYVHQFQYVNDSTLLFVDSGDEVFHVCDLTGKERFRYFKKDLANSIHKFNQFFFCRGKICYQLGNTLEAIVYDPDADACSLQPILPAEGNVLTLQVSRDYYDKYGYLEQDKKLMENYVMLSVVRTVRGGAVFEWIAPGMEYGLSFCSSDKCHTIPFSAIDNDICETDDNRFLATLTCCESDNDSVLLFQVPDKGDGENNFSLLEAVCKDMQFN</sequence>
<name>A0ABT7X532_9BACE</name>
<dbReference type="PROSITE" id="PS51257">
    <property type="entry name" value="PROKAR_LIPOPROTEIN"/>
    <property type="match status" value="1"/>
</dbReference>
<reference evidence="2" key="1">
    <citation type="submission" date="2023-06" db="EMBL/GenBank/DDBJ databases">
        <authorList>
            <person name="Zeman M."/>
            <person name="Kubasova T."/>
            <person name="Jahodarova E."/>
            <person name="Nykrynova M."/>
            <person name="Rychlik I."/>
        </authorList>
    </citation>
    <scope>NUCLEOTIDE SEQUENCE</scope>
    <source>
        <strain evidence="2">84_SSukc20</strain>
    </source>
</reference>
<dbReference type="Pfam" id="PF17170">
    <property type="entry name" value="DUF5128"/>
    <property type="match status" value="1"/>
</dbReference>
<evidence type="ECO:0000313" key="2">
    <source>
        <dbReference type="EMBL" id="MDN0049186.1"/>
    </source>
</evidence>
<accession>A0ABT7X532</accession>